<evidence type="ECO:0000259" key="7">
    <source>
        <dbReference type="PROSITE" id="PS51160"/>
    </source>
</evidence>
<dbReference type="Gene3D" id="3.30.70.100">
    <property type="match status" value="1"/>
</dbReference>
<evidence type="ECO:0000256" key="3">
    <source>
        <dbReference type="ARBA" id="ARBA00015991"/>
    </source>
</evidence>
<dbReference type="InterPro" id="IPR017968">
    <property type="entry name" value="Acylphosphatase_CS"/>
</dbReference>
<evidence type="ECO:0000256" key="2">
    <source>
        <dbReference type="ARBA" id="ARBA00012150"/>
    </source>
</evidence>
<dbReference type="InterPro" id="IPR020456">
    <property type="entry name" value="Acylphosphatase"/>
</dbReference>
<comment type="similarity">
    <text evidence="1 6">Belongs to the acylphosphatase family.</text>
</comment>
<dbReference type="EC" id="3.6.1.7" evidence="2 5"/>
<evidence type="ECO:0000313" key="9">
    <source>
        <dbReference type="Proteomes" id="UP001300383"/>
    </source>
</evidence>
<evidence type="ECO:0000256" key="6">
    <source>
        <dbReference type="RuleBase" id="RU004168"/>
    </source>
</evidence>
<organism evidence="8 9">
    <name type="scientific">Fusibacillus kribbianus</name>
    <dbReference type="NCBI Taxonomy" id="3044208"/>
    <lineage>
        <taxon>Bacteria</taxon>
        <taxon>Bacillati</taxon>
        <taxon>Bacillota</taxon>
        <taxon>Clostridia</taxon>
        <taxon>Lachnospirales</taxon>
        <taxon>Lachnospiraceae</taxon>
        <taxon>Fusibacillus</taxon>
    </lineage>
</organism>
<protein>
    <recommendedName>
        <fullName evidence="3 5">acylphosphatase</fullName>
        <ecNumber evidence="2 5">3.6.1.7</ecNumber>
    </recommendedName>
</protein>
<proteinExistence type="inferred from homology"/>
<dbReference type="SUPFAM" id="SSF54975">
    <property type="entry name" value="Acylphosphatase/BLUF domain-like"/>
    <property type="match status" value="1"/>
</dbReference>
<comment type="catalytic activity">
    <reaction evidence="4 5">
        <text>an acyl phosphate + H2O = a carboxylate + phosphate + H(+)</text>
        <dbReference type="Rhea" id="RHEA:14965"/>
        <dbReference type="ChEBI" id="CHEBI:15377"/>
        <dbReference type="ChEBI" id="CHEBI:15378"/>
        <dbReference type="ChEBI" id="CHEBI:29067"/>
        <dbReference type="ChEBI" id="CHEBI:43474"/>
        <dbReference type="ChEBI" id="CHEBI:59918"/>
        <dbReference type="EC" id="3.6.1.7"/>
    </reaction>
</comment>
<reference evidence="8 9" key="1">
    <citation type="submission" date="2023-05" db="EMBL/GenBank/DDBJ databases">
        <title>[ruminococcus] sp. nov., isolated from a pig farm feces dump.</title>
        <authorList>
            <person name="Chang Y.-H."/>
        </authorList>
    </citation>
    <scope>NUCLEOTIDE SEQUENCE [LARGE SCALE GENOMIC DNA]</scope>
    <source>
        <strain evidence="8 9">YH-rum2234</strain>
    </source>
</reference>
<dbReference type="PROSITE" id="PS51160">
    <property type="entry name" value="ACYLPHOSPHATASE_3"/>
    <property type="match status" value="1"/>
</dbReference>
<dbReference type="AlphaFoldDB" id="A0AAP4EY40"/>
<gene>
    <name evidence="8" type="ORF">QJ036_11810</name>
</gene>
<dbReference type="RefSeq" id="WP_283231572.1">
    <property type="nucleotide sequence ID" value="NZ_JASGBQ010000026.1"/>
</dbReference>
<dbReference type="GO" id="GO:0003998">
    <property type="term" value="F:acylphosphatase activity"/>
    <property type="evidence" value="ECO:0007669"/>
    <property type="project" value="UniProtKB-EC"/>
</dbReference>
<evidence type="ECO:0000256" key="4">
    <source>
        <dbReference type="ARBA" id="ARBA00047645"/>
    </source>
</evidence>
<evidence type="ECO:0000256" key="5">
    <source>
        <dbReference type="PROSITE-ProRule" id="PRU00520"/>
    </source>
</evidence>
<accession>A0AAP4EY40</accession>
<keyword evidence="5" id="KW-0378">Hydrolase</keyword>
<dbReference type="Pfam" id="PF00708">
    <property type="entry name" value="Acylphosphatase"/>
    <property type="match status" value="1"/>
</dbReference>
<comment type="caution">
    <text evidence="8">The sequence shown here is derived from an EMBL/GenBank/DDBJ whole genome shotgun (WGS) entry which is preliminary data.</text>
</comment>
<dbReference type="Proteomes" id="UP001300383">
    <property type="component" value="Unassembled WGS sequence"/>
</dbReference>
<dbReference type="PRINTS" id="PR00112">
    <property type="entry name" value="ACYLPHPHTASE"/>
</dbReference>
<dbReference type="EMBL" id="JASGBQ010000026">
    <property type="protein sequence ID" value="MDI9243144.1"/>
    <property type="molecule type" value="Genomic_DNA"/>
</dbReference>
<feature type="active site" evidence="5">
    <location>
        <position position="21"/>
    </location>
</feature>
<feature type="active site" evidence="5">
    <location>
        <position position="39"/>
    </location>
</feature>
<evidence type="ECO:0000256" key="1">
    <source>
        <dbReference type="ARBA" id="ARBA00005614"/>
    </source>
</evidence>
<dbReference type="InterPro" id="IPR036046">
    <property type="entry name" value="Acylphosphatase-like_dom_sf"/>
</dbReference>
<dbReference type="InterPro" id="IPR001792">
    <property type="entry name" value="Acylphosphatase-like_dom"/>
</dbReference>
<evidence type="ECO:0000313" key="8">
    <source>
        <dbReference type="EMBL" id="MDI9243144.1"/>
    </source>
</evidence>
<feature type="domain" description="Acylphosphatase-like" evidence="7">
    <location>
        <begin position="6"/>
        <end position="90"/>
    </location>
</feature>
<dbReference type="PANTHER" id="PTHR47268:SF4">
    <property type="entry name" value="ACYLPHOSPHATASE"/>
    <property type="match status" value="1"/>
</dbReference>
<sequence length="90" mass="10407">MSDRVRKRIIFYGNVQGVGFRYRALHAANSLGITGWVRNEWDGSVSMEVQGTEADIDQMILMIQRGTYVMIRDMKVKSLPLEKEGIFRIR</sequence>
<keyword evidence="9" id="KW-1185">Reference proteome</keyword>
<dbReference type="PROSITE" id="PS00151">
    <property type="entry name" value="ACYLPHOSPHATASE_2"/>
    <property type="match status" value="1"/>
</dbReference>
<name>A0AAP4EY40_9FIRM</name>
<dbReference type="PANTHER" id="PTHR47268">
    <property type="entry name" value="ACYLPHOSPHATASE"/>
    <property type="match status" value="1"/>
</dbReference>